<dbReference type="EMBL" id="CAXKWB010001318">
    <property type="protein sequence ID" value="CAL4064005.1"/>
    <property type="molecule type" value="Genomic_DNA"/>
</dbReference>
<reference evidence="1 2" key="1">
    <citation type="submission" date="2024-05" db="EMBL/GenBank/DDBJ databases">
        <authorList>
            <person name="Wallberg A."/>
        </authorList>
    </citation>
    <scope>NUCLEOTIDE SEQUENCE [LARGE SCALE GENOMIC DNA]</scope>
</reference>
<name>A0AAV2PSF4_MEGNR</name>
<gene>
    <name evidence="1" type="ORF">MNOR_LOCUS3757</name>
</gene>
<accession>A0AAV2PSF4</accession>
<dbReference type="AlphaFoldDB" id="A0AAV2PSF4"/>
<dbReference type="Proteomes" id="UP001497623">
    <property type="component" value="Unassembled WGS sequence"/>
</dbReference>
<keyword evidence="2" id="KW-1185">Reference proteome</keyword>
<protein>
    <submittedName>
        <fullName evidence="1">Uncharacterized protein</fullName>
    </submittedName>
</protein>
<organism evidence="1 2">
    <name type="scientific">Meganyctiphanes norvegica</name>
    <name type="common">Northern krill</name>
    <name type="synonym">Thysanopoda norvegica</name>
    <dbReference type="NCBI Taxonomy" id="48144"/>
    <lineage>
        <taxon>Eukaryota</taxon>
        <taxon>Metazoa</taxon>
        <taxon>Ecdysozoa</taxon>
        <taxon>Arthropoda</taxon>
        <taxon>Crustacea</taxon>
        <taxon>Multicrustacea</taxon>
        <taxon>Malacostraca</taxon>
        <taxon>Eumalacostraca</taxon>
        <taxon>Eucarida</taxon>
        <taxon>Euphausiacea</taxon>
        <taxon>Euphausiidae</taxon>
        <taxon>Meganyctiphanes</taxon>
    </lineage>
</organism>
<evidence type="ECO:0000313" key="1">
    <source>
        <dbReference type="EMBL" id="CAL4064005.1"/>
    </source>
</evidence>
<proteinExistence type="predicted"/>
<sequence length="103" mass="12017">MGAGPKGLTLQLYVLKSHKKNKYGFDIIPPSKYVTWSIHVPRYAELLQHPFTCSIHLHPTFICIQTLYIHHLFIYSIPLHPLSLYIPHPLTYITLLHPIPFYI</sequence>
<evidence type="ECO:0000313" key="2">
    <source>
        <dbReference type="Proteomes" id="UP001497623"/>
    </source>
</evidence>
<comment type="caution">
    <text evidence="1">The sequence shown here is derived from an EMBL/GenBank/DDBJ whole genome shotgun (WGS) entry which is preliminary data.</text>
</comment>